<comment type="caution">
    <text evidence="2">The sequence shown here is derived from an EMBL/GenBank/DDBJ whole genome shotgun (WGS) entry which is preliminary data.</text>
</comment>
<sequence>MVKDWIPISHDNYKQVQGPFYHGTKAN</sequence>
<dbReference type="EMBL" id="QDOG01000092">
    <property type="protein sequence ID" value="PVL83172.1"/>
    <property type="molecule type" value="Genomic_DNA"/>
</dbReference>
<protein>
    <submittedName>
        <fullName evidence="2">NAD(+)--rifampin ADP-ribosyltransferase</fullName>
    </submittedName>
</protein>
<dbReference type="EMBL" id="QDOG01000104">
    <property type="protein sequence ID" value="PVL82562.1"/>
    <property type="molecule type" value="Genomic_DNA"/>
</dbReference>
<organism evidence="2 3">
    <name type="scientific">Salmonella enterica subsp. enterica serovar Agona</name>
    <dbReference type="NCBI Taxonomy" id="58095"/>
    <lineage>
        <taxon>Bacteria</taxon>
        <taxon>Pseudomonadati</taxon>
        <taxon>Pseudomonadota</taxon>
        <taxon>Gammaproteobacteria</taxon>
        <taxon>Enterobacterales</taxon>
        <taxon>Enterobacteriaceae</taxon>
        <taxon>Salmonella</taxon>
    </lineage>
</organism>
<evidence type="ECO:0000313" key="1">
    <source>
        <dbReference type="EMBL" id="PVL82562.1"/>
    </source>
</evidence>
<evidence type="ECO:0000313" key="3">
    <source>
        <dbReference type="Proteomes" id="UP000245147"/>
    </source>
</evidence>
<proteinExistence type="predicted"/>
<feature type="non-terminal residue" evidence="2">
    <location>
        <position position="27"/>
    </location>
</feature>
<dbReference type="AlphaFoldDB" id="A0A2T9HIK3"/>
<dbReference type="GO" id="GO:0016740">
    <property type="term" value="F:transferase activity"/>
    <property type="evidence" value="ECO:0007669"/>
    <property type="project" value="UniProtKB-KW"/>
</dbReference>
<dbReference type="Proteomes" id="UP000245147">
    <property type="component" value="Unassembled WGS sequence"/>
</dbReference>
<name>A0A2T9HIK3_SALET</name>
<evidence type="ECO:0000313" key="2">
    <source>
        <dbReference type="EMBL" id="PVL83172.1"/>
    </source>
</evidence>
<keyword evidence="2" id="KW-0808">Transferase</keyword>
<reference evidence="2 3" key="1">
    <citation type="submission" date="2018-04" db="EMBL/GenBank/DDBJ databases">
        <title>Serotype diversity and antimicrobial resistance among Salmonella enterica isolated from patients at an equine referral hospital.</title>
        <authorList>
            <person name="Leon I.M."/>
            <person name="Lawhon S.D."/>
            <person name="Norman K.N."/>
            <person name="Threadgill D.S."/>
            <person name="Ohta N."/>
            <person name="Vinasco J."/>
            <person name="Scott H.M."/>
        </authorList>
    </citation>
    <scope>NUCLEOTIDE SEQUENCE [LARGE SCALE GENOMIC DNA]</scope>
    <source>
        <strain evidence="2 3">167</strain>
    </source>
</reference>
<gene>
    <name evidence="2" type="ORF">C4792_26595</name>
    <name evidence="1" type="ORF">C4792_26670</name>
</gene>
<accession>A0A2T9HIK3</accession>